<evidence type="ECO:0000259" key="2">
    <source>
        <dbReference type="Pfam" id="PF00582"/>
    </source>
</evidence>
<organism evidence="3 4">
    <name type="scientific">Thioalkalivibrio versutus</name>
    <dbReference type="NCBI Taxonomy" id="106634"/>
    <lineage>
        <taxon>Bacteria</taxon>
        <taxon>Pseudomonadati</taxon>
        <taxon>Pseudomonadota</taxon>
        <taxon>Gammaproteobacteria</taxon>
        <taxon>Chromatiales</taxon>
        <taxon>Ectothiorhodospiraceae</taxon>
        <taxon>Thioalkalivibrio</taxon>
    </lineage>
</organism>
<name>A0A0G3G2W5_9GAMM</name>
<sequence length="282" mass="30228">MSESDAPMCRFETIVLATDGSEFSESAENVALDLAQRCGARLIVARIIRTDTQHDALSPPRSHEASVAGQTDLDALEKRAREVGIDASMILRHGVDRHQEIVAIAEEFKAGLIVIGRRDRGDLSRLMVGDATRKVVGLAPCNVMIVPRGAQAPHRGLLVGTDGSDLGDQAARAAIELAGYCKLPITIVSVAVPGQNEERRQEGVQAIQRLQGEAREKGLEADATFEEGRPEVTLLEVAARDHRDLVVVGSHGRTGLKRLLMGSVSERVIGGADCPVLVVKNV</sequence>
<dbReference type="SUPFAM" id="SSF52402">
    <property type="entry name" value="Adenine nucleotide alpha hydrolases-like"/>
    <property type="match status" value="2"/>
</dbReference>
<dbReference type="OrthoDB" id="9792500at2"/>
<evidence type="ECO:0000313" key="3">
    <source>
        <dbReference type="EMBL" id="AKJ93852.1"/>
    </source>
</evidence>
<dbReference type="InterPro" id="IPR006016">
    <property type="entry name" value="UspA"/>
</dbReference>
<dbReference type="Proteomes" id="UP000064201">
    <property type="component" value="Chromosome"/>
</dbReference>
<proteinExistence type="inferred from homology"/>
<keyword evidence="4" id="KW-1185">Reference proteome</keyword>
<accession>A0A0G3G2W5</accession>
<dbReference type="InterPro" id="IPR006015">
    <property type="entry name" value="Universal_stress_UspA"/>
</dbReference>
<dbReference type="PATRIC" id="fig|106634.4.peg.11"/>
<evidence type="ECO:0000256" key="1">
    <source>
        <dbReference type="ARBA" id="ARBA00008791"/>
    </source>
</evidence>
<dbReference type="AlphaFoldDB" id="A0A0G3G2W5"/>
<dbReference type="PANTHER" id="PTHR46268">
    <property type="entry name" value="STRESS RESPONSE PROTEIN NHAX"/>
    <property type="match status" value="1"/>
</dbReference>
<dbReference type="PRINTS" id="PR01438">
    <property type="entry name" value="UNVRSLSTRESS"/>
</dbReference>
<feature type="domain" description="UspA" evidence="2">
    <location>
        <begin position="157"/>
        <end position="280"/>
    </location>
</feature>
<protein>
    <submittedName>
        <fullName evidence="3">Universal stress protein</fullName>
    </submittedName>
</protein>
<dbReference type="EMBL" id="CP011367">
    <property type="protein sequence ID" value="AKJ93852.1"/>
    <property type="molecule type" value="Genomic_DNA"/>
</dbReference>
<dbReference type="STRING" id="106634.TVD_00055"/>
<gene>
    <name evidence="3" type="ORF">TVD_00055</name>
</gene>
<reference evidence="3 4" key="1">
    <citation type="submission" date="2015-04" db="EMBL/GenBank/DDBJ databases">
        <title>Complete Sequence for the Genome of the Thioalkalivibrio versutus D301.</title>
        <authorList>
            <person name="Mu T."/>
            <person name="Zhou J."/>
            <person name="Xu X."/>
        </authorList>
    </citation>
    <scope>NUCLEOTIDE SEQUENCE [LARGE SCALE GENOMIC DNA]</scope>
    <source>
        <strain evidence="3 4">D301</strain>
    </source>
</reference>
<dbReference type="Gene3D" id="3.40.50.620">
    <property type="entry name" value="HUPs"/>
    <property type="match status" value="2"/>
</dbReference>
<dbReference type="PANTHER" id="PTHR46268:SF6">
    <property type="entry name" value="UNIVERSAL STRESS PROTEIN UP12"/>
    <property type="match status" value="1"/>
</dbReference>
<dbReference type="CDD" id="cd00293">
    <property type="entry name" value="USP-like"/>
    <property type="match status" value="2"/>
</dbReference>
<evidence type="ECO:0000313" key="4">
    <source>
        <dbReference type="Proteomes" id="UP000064201"/>
    </source>
</evidence>
<dbReference type="RefSeq" id="WP_018938663.1">
    <property type="nucleotide sequence ID" value="NZ_CP011367.1"/>
</dbReference>
<dbReference type="Pfam" id="PF00582">
    <property type="entry name" value="Usp"/>
    <property type="match status" value="2"/>
</dbReference>
<comment type="similarity">
    <text evidence="1">Belongs to the universal stress protein A family.</text>
</comment>
<feature type="domain" description="UspA" evidence="2">
    <location>
        <begin position="11"/>
        <end position="147"/>
    </location>
</feature>
<dbReference type="KEGG" id="tvr:TVD_00055"/>
<dbReference type="InterPro" id="IPR014729">
    <property type="entry name" value="Rossmann-like_a/b/a_fold"/>
</dbReference>